<proteinExistence type="predicted"/>
<reference evidence="1 2" key="1">
    <citation type="submission" date="2016-02" db="EMBL/GenBank/DDBJ databases">
        <title>Band-tailed pigeon sequencing and assembly.</title>
        <authorList>
            <person name="Soares A.E."/>
            <person name="Novak B.J."/>
            <person name="Rice E.S."/>
            <person name="O'Connell B."/>
            <person name="Chang D."/>
            <person name="Weber S."/>
            <person name="Shapiro B."/>
        </authorList>
    </citation>
    <scope>NUCLEOTIDE SEQUENCE [LARGE SCALE GENOMIC DNA]</scope>
    <source>
        <strain evidence="1">BTP2013</strain>
        <tissue evidence="1">Blood</tissue>
    </source>
</reference>
<gene>
    <name evidence="1" type="ORF">AV530_005317</name>
</gene>
<sequence>MPIAHLLELWKGIEVEPMEAEPVAEDAAPDDEPVKEMKDYSTIDFVGIECERGQLGSWNEVFPPPIAPQSL</sequence>
<accession>A0A1V4JKW6</accession>
<organism evidence="1 2">
    <name type="scientific">Patagioenas fasciata monilis</name>
    <dbReference type="NCBI Taxonomy" id="372326"/>
    <lineage>
        <taxon>Eukaryota</taxon>
        <taxon>Metazoa</taxon>
        <taxon>Chordata</taxon>
        <taxon>Craniata</taxon>
        <taxon>Vertebrata</taxon>
        <taxon>Euteleostomi</taxon>
        <taxon>Archelosauria</taxon>
        <taxon>Archosauria</taxon>
        <taxon>Dinosauria</taxon>
        <taxon>Saurischia</taxon>
        <taxon>Theropoda</taxon>
        <taxon>Coelurosauria</taxon>
        <taxon>Aves</taxon>
        <taxon>Neognathae</taxon>
        <taxon>Neoaves</taxon>
        <taxon>Columbimorphae</taxon>
        <taxon>Columbiformes</taxon>
        <taxon>Columbidae</taxon>
        <taxon>Patagioenas</taxon>
    </lineage>
</organism>
<evidence type="ECO:0000313" key="1">
    <source>
        <dbReference type="EMBL" id="OPJ72819.1"/>
    </source>
</evidence>
<comment type="caution">
    <text evidence="1">The sequence shown here is derived from an EMBL/GenBank/DDBJ whole genome shotgun (WGS) entry which is preliminary data.</text>
</comment>
<dbReference type="AlphaFoldDB" id="A0A1V4JKW6"/>
<protein>
    <submittedName>
        <fullName evidence="1">Uncharacterized protein</fullName>
    </submittedName>
</protein>
<evidence type="ECO:0000313" key="2">
    <source>
        <dbReference type="Proteomes" id="UP000190648"/>
    </source>
</evidence>
<name>A0A1V4JKW6_PATFA</name>
<dbReference type="Proteomes" id="UP000190648">
    <property type="component" value="Unassembled WGS sequence"/>
</dbReference>
<keyword evidence="2" id="KW-1185">Reference proteome</keyword>
<dbReference type="EMBL" id="LSYS01006902">
    <property type="protein sequence ID" value="OPJ72819.1"/>
    <property type="molecule type" value="Genomic_DNA"/>
</dbReference>